<name>A0A1Q5Q3H1_9ACTO</name>
<feature type="transmembrane region" description="Helical" evidence="1">
    <location>
        <begin position="52"/>
        <end position="77"/>
    </location>
</feature>
<dbReference type="EMBL" id="MQVR01000018">
    <property type="protein sequence ID" value="OKL54373.1"/>
    <property type="molecule type" value="Genomic_DNA"/>
</dbReference>
<feature type="transmembrane region" description="Helical" evidence="1">
    <location>
        <begin position="149"/>
        <end position="172"/>
    </location>
</feature>
<evidence type="ECO:0000313" key="2">
    <source>
        <dbReference type="EMBL" id="OKL54373.1"/>
    </source>
</evidence>
<organism evidence="2 3">
    <name type="scientific">Bowdeniella nasicola</name>
    <dbReference type="NCBI Taxonomy" id="208480"/>
    <lineage>
        <taxon>Bacteria</taxon>
        <taxon>Bacillati</taxon>
        <taxon>Actinomycetota</taxon>
        <taxon>Actinomycetes</taxon>
        <taxon>Actinomycetales</taxon>
        <taxon>Actinomycetaceae</taxon>
        <taxon>Bowdeniella</taxon>
    </lineage>
</organism>
<accession>A0A1Q5Q3H1</accession>
<dbReference type="Proteomes" id="UP000185628">
    <property type="component" value="Unassembled WGS sequence"/>
</dbReference>
<keyword evidence="3" id="KW-1185">Reference proteome</keyword>
<sequence>MRQPTLTAIVAASAIAAALFALLRLSLPWIASVAHRGDVASYVAGQGGEALPAMTAFATATLVFSLPGVLAFWLWWAANRARRAPWWRFVPHAIMLAVLAPVVWASIHSIRRLLAEGGVLQVPDYLTGWFTSITASSIGVGDARVVSSAMAGAILAGWVFLGVAILIGAFVTDGEERSDRLLSPAMAVAVTVLALAVALTSGWVILA</sequence>
<gene>
    <name evidence="2" type="ORF">BSZ39_04595</name>
</gene>
<dbReference type="RefSeq" id="WP_073716202.1">
    <property type="nucleotide sequence ID" value="NZ_MQVR01000018.1"/>
</dbReference>
<keyword evidence="1" id="KW-0812">Transmembrane</keyword>
<protein>
    <recommendedName>
        <fullName evidence="4">Yip1 domain-containing protein</fullName>
    </recommendedName>
</protein>
<dbReference type="AlphaFoldDB" id="A0A1Q5Q3H1"/>
<feature type="transmembrane region" description="Helical" evidence="1">
    <location>
        <begin position="184"/>
        <end position="206"/>
    </location>
</feature>
<evidence type="ECO:0000313" key="3">
    <source>
        <dbReference type="Proteomes" id="UP000185628"/>
    </source>
</evidence>
<reference evidence="3" key="1">
    <citation type="submission" date="2016-12" db="EMBL/GenBank/DDBJ databases">
        <authorList>
            <person name="Meng X."/>
        </authorList>
    </citation>
    <scope>NUCLEOTIDE SEQUENCE [LARGE SCALE GENOMIC DNA]</scope>
    <source>
        <strain evidence="3">DSM 19116</strain>
    </source>
</reference>
<feature type="transmembrane region" description="Helical" evidence="1">
    <location>
        <begin position="89"/>
        <end position="107"/>
    </location>
</feature>
<proteinExistence type="predicted"/>
<evidence type="ECO:0000256" key="1">
    <source>
        <dbReference type="SAM" id="Phobius"/>
    </source>
</evidence>
<evidence type="ECO:0008006" key="4">
    <source>
        <dbReference type="Google" id="ProtNLM"/>
    </source>
</evidence>
<keyword evidence="1" id="KW-0472">Membrane</keyword>
<comment type="caution">
    <text evidence="2">The sequence shown here is derived from an EMBL/GenBank/DDBJ whole genome shotgun (WGS) entry which is preliminary data.</text>
</comment>
<keyword evidence="1" id="KW-1133">Transmembrane helix</keyword>
<dbReference type="OrthoDB" id="10011454at2"/>